<dbReference type="Proteomes" id="UP000310249">
    <property type="component" value="Unassembled WGS sequence"/>
</dbReference>
<gene>
    <name evidence="4" type="ORF">CWB99_14120</name>
</gene>
<dbReference type="InterPro" id="IPR000182">
    <property type="entry name" value="GNAT_dom"/>
</dbReference>
<dbReference type="PANTHER" id="PTHR43877">
    <property type="entry name" value="AMINOALKYLPHOSPHONATE N-ACETYLTRANSFERASE-RELATED-RELATED"/>
    <property type="match status" value="1"/>
</dbReference>
<dbReference type="EMBL" id="PNCI01000031">
    <property type="protein sequence ID" value="TMP27588.1"/>
    <property type="molecule type" value="Genomic_DNA"/>
</dbReference>
<dbReference type="AlphaFoldDB" id="A0A5S3WLE0"/>
<evidence type="ECO:0000313" key="4">
    <source>
        <dbReference type="EMBL" id="TMP27588.1"/>
    </source>
</evidence>
<dbReference type="GO" id="GO:0016747">
    <property type="term" value="F:acyltransferase activity, transferring groups other than amino-acyl groups"/>
    <property type="evidence" value="ECO:0007669"/>
    <property type="project" value="InterPro"/>
</dbReference>
<comment type="caution">
    <text evidence="4">The sequence shown here is derived from an EMBL/GenBank/DDBJ whole genome shotgun (WGS) entry which is preliminary data.</text>
</comment>
<organism evidence="4 5">
    <name type="scientific">Pseudoalteromonas rubra</name>
    <dbReference type="NCBI Taxonomy" id="43658"/>
    <lineage>
        <taxon>Bacteria</taxon>
        <taxon>Pseudomonadati</taxon>
        <taxon>Pseudomonadota</taxon>
        <taxon>Gammaproteobacteria</taxon>
        <taxon>Alteromonadales</taxon>
        <taxon>Pseudoalteromonadaceae</taxon>
        <taxon>Pseudoalteromonas</taxon>
    </lineage>
</organism>
<dbReference type="InterPro" id="IPR050832">
    <property type="entry name" value="Bact_Acetyltransf"/>
</dbReference>
<protein>
    <submittedName>
        <fullName evidence="4">GNAT family N-acetyltransferase</fullName>
    </submittedName>
</protein>
<evidence type="ECO:0000256" key="1">
    <source>
        <dbReference type="ARBA" id="ARBA00022679"/>
    </source>
</evidence>
<sequence length="157" mass="17952">MQLVDLKNDDPSVRELFAEIDRLMNTLYPIASDQSLALEELNQPNVRAVGLRNEEGIVACGAIVKQFDKTLYGEIKRLYVKPQYRGKGLSKRIMQILLHYAGDAQIPLIRLETGVKQEKAINLYETLGFERCERFGLYRDNPLSVFMSLSLNKESNE</sequence>
<dbReference type="SUPFAM" id="SSF55729">
    <property type="entry name" value="Acyl-CoA N-acyltransferases (Nat)"/>
    <property type="match status" value="1"/>
</dbReference>
<dbReference type="InterPro" id="IPR016181">
    <property type="entry name" value="Acyl_CoA_acyltransferase"/>
</dbReference>
<keyword evidence="2" id="KW-0012">Acyltransferase</keyword>
<dbReference type="OrthoDB" id="9803233at2"/>
<dbReference type="PANTHER" id="PTHR43877:SF5">
    <property type="entry name" value="BLL8307 PROTEIN"/>
    <property type="match status" value="1"/>
</dbReference>
<feature type="domain" description="N-acetyltransferase" evidence="3">
    <location>
        <begin position="4"/>
        <end position="152"/>
    </location>
</feature>
<dbReference type="Gene3D" id="3.40.630.30">
    <property type="match status" value="1"/>
</dbReference>
<evidence type="ECO:0000313" key="5">
    <source>
        <dbReference type="Proteomes" id="UP000310249"/>
    </source>
</evidence>
<reference evidence="5" key="2">
    <citation type="submission" date="2019-06" db="EMBL/GenBank/DDBJ databases">
        <title>Co-occurence of chitin degradation, pigmentation and bioactivity in marine Pseudoalteromonas.</title>
        <authorList>
            <person name="Sonnenschein E.C."/>
            <person name="Bech P.K."/>
        </authorList>
    </citation>
    <scope>NUCLEOTIDE SEQUENCE [LARGE SCALE GENOMIC DNA]</scope>
    <source>
        <strain evidence="5">S2676</strain>
    </source>
</reference>
<keyword evidence="1 4" id="KW-0808">Transferase</keyword>
<reference evidence="4 5" key="1">
    <citation type="submission" date="2018-01" db="EMBL/GenBank/DDBJ databases">
        <authorList>
            <person name="Paulsen S."/>
            <person name="Gram L.K."/>
        </authorList>
    </citation>
    <scope>NUCLEOTIDE SEQUENCE [LARGE SCALE GENOMIC DNA]</scope>
    <source>
        <strain evidence="4 5">S2676</strain>
    </source>
</reference>
<dbReference type="PROSITE" id="PS51186">
    <property type="entry name" value="GNAT"/>
    <property type="match status" value="1"/>
</dbReference>
<accession>A0A5S3WLE0</accession>
<dbReference type="CDD" id="cd04301">
    <property type="entry name" value="NAT_SF"/>
    <property type="match status" value="1"/>
</dbReference>
<proteinExistence type="predicted"/>
<dbReference type="Pfam" id="PF00583">
    <property type="entry name" value="Acetyltransf_1"/>
    <property type="match status" value="1"/>
</dbReference>
<dbReference type="RefSeq" id="WP_138553009.1">
    <property type="nucleotide sequence ID" value="NZ_PNCH01000054.1"/>
</dbReference>
<name>A0A5S3WLE0_9GAMM</name>
<evidence type="ECO:0000259" key="3">
    <source>
        <dbReference type="PROSITE" id="PS51186"/>
    </source>
</evidence>
<evidence type="ECO:0000256" key="2">
    <source>
        <dbReference type="ARBA" id="ARBA00023315"/>
    </source>
</evidence>